<gene>
    <name evidence="1" type="ORF">ACG00X_17220</name>
</gene>
<reference evidence="1 2" key="1">
    <citation type="submission" date="2024-09" db="EMBL/GenBank/DDBJ databases">
        <title>Novel species of the genus Pelomonas and Roseateles isolated from streams.</title>
        <authorList>
            <person name="Lu H."/>
        </authorList>
    </citation>
    <scope>NUCLEOTIDE SEQUENCE [LARGE SCALE GENOMIC DNA]</scope>
    <source>
        <strain evidence="1 2">BYS96W</strain>
    </source>
</reference>
<proteinExistence type="predicted"/>
<keyword evidence="2" id="KW-1185">Reference proteome</keyword>
<name>A0ABW7G9E7_9BURK</name>
<evidence type="ECO:0000313" key="1">
    <source>
        <dbReference type="EMBL" id="MFG6458584.1"/>
    </source>
</evidence>
<protein>
    <submittedName>
        <fullName evidence="1">Uncharacterized protein</fullName>
    </submittedName>
</protein>
<dbReference type="EMBL" id="JBIGIA010000013">
    <property type="protein sequence ID" value="MFG6458584.1"/>
    <property type="molecule type" value="Genomic_DNA"/>
</dbReference>
<sequence>MDDLAELALASAEGEAVAIHLCKVLTHRERGQHWPLSYAADRLLRRVFGAHGAVALEAFYQAYMGRRLDALSQLSVDAEHPVRLVPVDTLLDWVRVEPLGRGPWVAGMIDAFDGIGLSETALALLQMAPDRAAVLEGFERAVHSTYICGSFQEASALRLLALESLTTDAAADVAEWARKHVECIQEFVACWQRQARDRDQSFE</sequence>
<comment type="caution">
    <text evidence="1">The sequence shown here is derived from an EMBL/GenBank/DDBJ whole genome shotgun (WGS) entry which is preliminary data.</text>
</comment>
<evidence type="ECO:0000313" key="2">
    <source>
        <dbReference type="Proteomes" id="UP001606305"/>
    </source>
</evidence>
<accession>A0ABW7G9E7</accession>
<dbReference type="Proteomes" id="UP001606305">
    <property type="component" value="Unassembled WGS sequence"/>
</dbReference>
<organism evidence="1 2">
    <name type="scientific">Pelomonas nitida</name>
    <dbReference type="NCBI Taxonomy" id="3299027"/>
    <lineage>
        <taxon>Bacteria</taxon>
        <taxon>Pseudomonadati</taxon>
        <taxon>Pseudomonadota</taxon>
        <taxon>Betaproteobacteria</taxon>
        <taxon>Burkholderiales</taxon>
        <taxon>Sphaerotilaceae</taxon>
        <taxon>Roseateles</taxon>
    </lineage>
</organism>